<dbReference type="EMBL" id="SNRW01021876">
    <property type="protein sequence ID" value="KAA6364269.1"/>
    <property type="molecule type" value="Genomic_DNA"/>
</dbReference>
<name>A0A5J4U1U4_9EUKA</name>
<evidence type="ECO:0000313" key="3">
    <source>
        <dbReference type="Proteomes" id="UP000324800"/>
    </source>
</evidence>
<sequence>MKATHLQQAGTIEETLL</sequence>
<proteinExistence type="predicted"/>
<gene>
    <name evidence="2" type="ORF">EZS28_040203</name>
    <name evidence="1" type="ORF">EZS28_056526</name>
</gene>
<feature type="non-terminal residue" evidence="2">
    <location>
        <position position="17"/>
    </location>
</feature>
<evidence type="ECO:0000313" key="2">
    <source>
        <dbReference type="EMBL" id="KAA6364269.1"/>
    </source>
</evidence>
<evidence type="ECO:0000313" key="1">
    <source>
        <dbReference type="EMBL" id="KAA6309369.1"/>
    </source>
</evidence>
<organism evidence="2 3">
    <name type="scientific">Streblomastix strix</name>
    <dbReference type="NCBI Taxonomy" id="222440"/>
    <lineage>
        <taxon>Eukaryota</taxon>
        <taxon>Metamonada</taxon>
        <taxon>Preaxostyla</taxon>
        <taxon>Oxymonadida</taxon>
        <taxon>Streblomastigidae</taxon>
        <taxon>Streblomastix</taxon>
    </lineage>
</organism>
<protein>
    <submittedName>
        <fullName evidence="2">Uncharacterized protein</fullName>
    </submittedName>
</protein>
<dbReference type="AlphaFoldDB" id="A0A5J4U1U4"/>
<reference evidence="2 3" key="1">
    <citation type="submission" date="2019-03" db="EMBL/GenBank/DDBJ databases">
        <title>Single cell metagenomics reveals metabolic interactions within the superorganism composed of flagellate Streblomastix strix and complex community of Bacteroidetes bacteria on its surface.</title>
        <authorList>
            <person name="Treitli S.C."/>
            <person name="Kolisko M."/>
            <person name="Husnik F."/>
            <person name="Keeling P."/>
            <person name="Hampl V."/>
        </authorList>
    </citation>
    <scope>NUCLEOTIDE SEQUENCE [LARGE SCALE GENOMIC DNA]</scope>
    <source>
        <strain evidence="2">ST1C</strain>
    </source>
</reference>
<dbReference type="Proteomes" id="UP000324800">
    <property type="component" value="Unassembled WGS sequence"/>
</dbReference>
<dbReference type="EMBL" id="SNRW01050325">
    <property type="protein sequence ID" value="KAA6309369.1"/>
    <property type="molecule type" value="Genomic_DNA"/>
</dbReference>
<comment type="caution">
    <text evidence="2">The sequence shown here is derived from an EMBL/GenBank/DDBJ whole genome shotgun (WGS) entry which is preliminary data.</text>
</comment>
<accession>A0A5J4U1U4</accession>